<keyword evidence="3" id="KW-0961">Cell wall biogenesis/degradation</keyword>
<evidence type="ECO:0000259" key="5">
    <source>
        <dbReference type="PROSITE" id="PS52029"/>
    </source>
</evidence>
<feature type="active site" description="Nucleophile" evidence="3">
    <location>
        <position position="1794"/>
    </location>
</feature>
<dbReference type="Gene3D" id="2.180.10.10">
    <property type="entry name" value="RHS repeat-associated core"/>
    <property type="match status" value="5"/>
</dbReference>
<dbReference type="InterPro" id="IPR037293">
    <property type="entry name" value="Gal_Oxidase_central_sf"/>
</dbReference>
<dbReference type="InterPro" id="IPR014755">
    <property type="entry name" value="Cu-Rt/internalin_Ig-like"/>
</dbReference>
<keyword evidence="1" id="KW-0732">Signal</keyword>
<dbReference type="Gene3D" id="2.130.10.80">
    <property type="entry name" value="Galactose oxidase/kelch, beta-propeller"/>
    <property type="match status" value="2"/>
</dbReference>
<comment type="pathway">
    <text evidence="3">Cell wall biogenesis; peptidoglycan biosynthesis.</text>
</comment>
<dbReference type="InterPro" id="IPR015915">
    <property type="entry name" value="Kelch-typ_b-propeller"/>
</dbReference>
<dbReference type="InterPro" id="IPR056823">
    <property type="entry name" value="TEN-like_YD-shell"/>
</dbReference>
<dbReference type="PROSITE" id="PS52029">
    <property type="entry name" value="LD_TPASE"/>
    <property type="match status" value="1"/>
</dbReference>
<accession>A0ABT2LD21</accession>
<name>A0ABT2LD21_9RALS</name>
<dbReference type="PANTHER" id="PTHR32305">
    <property type="match status" value="1"/>
</dbReference>
<dbReference type="SUPFAM" id="SSF101898">
    <property type="entry name" value="NHL repeat"/>
    <property type="match status" value="1"/>
</dbReference>
<proteinExistence type="predicted"/>
<evidence type="ECO:0000256" key="4">
    <source>
        <dbReference type="SAM" id="MobiDB-lite"/>
    </source>
</evidence>
<evidence type="ECO:0000313" key="7">
    <source>
        <dbReference type="Proteomes" id="UP001164420"/>
    </source>
</evidence>
<dbReference type="InterPro" id="IPR005490">
    <property type="entry name" value="LD_TPept_cat_dom"/>
</dbReference>
<dbReference type="Pfam" id="PF20148">
    <property type="entry name" value="DUF6531"/>
    <property type="match status" value="1"/>
</dbReference>
<dbReference type="InterPro" id="IPR022385">
    <property type="entry name" value="Rhs_assc_core"/>
</dbReference>
<sequence>MTNVAALILTQGTKMRAPILGLKWLLVWLLLGCLWLAPARAMPPTTASGQSATLLPDGRWLLLGGDGAHAGRAQALNPGEQQPVLLPFGLLTPRSHHSATVLPDGRVLIFGGVGPDGGVVGSAELLDPQAQSSTPLGDIGVIPRTSHTATVLMDGSVLIAGGVSSKGVPVAQADLWDPVGKQARGVHAQMAVPRAGHTAQLLADEPVVISGGRDGSGNAVATPEFYFPRQQRFDSTSSALARLSVASTDAPQVQDSLPTANATDVPITSKLAVRFSKPLSVMSLNAKTVTLLGPTGSVAVNVVPVEQGRLLFVTPQADLQPGARYTLFINAAVDEAGNPLPFTAIGFTAGNLSGGAGTGASSTGSSSTSGQFNQQAAVQATNSAAVAAQTTSAPEPALAQGAVTQLLAALSTQHWIPAAAHLRGDWRIKLPASPLQKLPPLAAGPGVTALAGQVLLMNGEAAVGVTLTLDGQTTRTDATGRFLIGAASAGAKTLIIDGTSANRPGKTYGYFEVLVLLEAGKTTPLPYTSWMPLIDTTHTVKFDSPTRSEVVITTPYIPQLEVHIPKGTVLRDRSGRVINELSITPIPIDRSPYPLPTRYVPVYFTLQPGGARIQGVDAASAQGARVIYPNYHHDAPGSVLDFWNYDPVQKGWYVYGQGKIAADGQQIVPNPGVSIYELTGAMVSRPSNAPDKGPPPGGCSDAPGGSKKSTPGPAAPENPSPDADPLCPKKTDPPDPESTPSRDASPKEGKGAPSPAGCGGDPVDCYTGLFLHTRTDLTVRGTVPLRITRTYRQGDSVSRAFGIGTNHPYDIFTVGDTFPYTYQDLILADGGRIHFVRTSPGTGYTDAVYTHTATPTAYYGAVITWVNGRWQLKMRDGRTMYFADCAGCVSSRLAALTEFDDRLGNKIMLSRDAAGNLTQVSNPDGRYISLTYDSSNRVTQATDNIGRVVAYQYDASGRLAQATDADGGVERYSYDASNNMLTVTKPNGQLMVTNQYDANNRVSQQTLADGGVYKFAYTLDTNGNAVQTDVTDPRGNVRRMRFNSSGYVTSATNALGLPEAQTTTFERQAGTNFLLSQTDSLGRKTGFTYDTAGNLTAISYLAGTSQAVTKTYAYEPAFNQVVSYTDELGHTTSFTYDSSGNRIAVTDPLGNATKFSYNGVGQVIGITNAMGNASSLSYIQGDLVAVTDQLGRTFKRYTDGVGRLLSITDPLGNMSSWDYNGRSLPVKHTDAKGGVTTFAYDVDGNLTSLTDARGNQTSFGYDEKDRLVTQTDPLLHNDRFSYDSTDNLTQVTDRNGKVTTFAYDGLSRRTATAYGQTLTGGQLGAPDATVTSTFDMGNRVTQIADSVGGSISRTYDSLDRLIGETSQQGSISYSYDSLGRRTSQTVSGQTAVGYVYDNANRLIGISRGGAQVGFTYDASSRRTTLTLANGIVANYTYDAANQLTGMSFAKGGSQLGNLTYTYDTVGRRIQMGGSLANMALPNATTGATYDANNRLASWQGVNLTYDNNGNLLSDGSLSYAWDSRNRLSSLSGAATASFTYDAIGRRSGKTVGSTAIGLFYDGQNVVQELSGSSPSANLLTGGIDEVFSRTDALMGTRHFVTDALGSTMALTDDGGSIKTTYAYEPFGAAIASGEVSNNAIQYTGRENDGTGLYYYRARYYHPRFMRFISSDPIGFAGGINTYAYVGGSPISSIDPSGLSTIGYDGNSHNIVVTSGSGTPLASFPANNNTTATSNGPWPNGVFPFSHSNPHPESGVNGPYGSHGILVFNVPGRSGMGLHSGRANSGAQDHPTLGCIRTTDEAMQFVRELNLTDPVTSMRVINNNPNAPQFGGQQ</sequence>
<dbReference type="EMBL" id="JAOCQI010000003">
    <property type="protein sequence ID" value="MCT7313305.1"/>
    <property type="molecule type" value="Genomic_DNA"/>
</dbReference>
<protein>
    <submittedName>
        <fullName evidence="6">Ig-like domain-containing protein</fullName>
    </submittedName>
</protein>
<dbReference type="CDD" id="cd16913">
    <property type="entry name" value="YkuD_like"/>
    <property type="match status" value="1"/>
</dbReference>
<dbReference type="Pfam" id="PF05593">
    <property type="entry name" value="RHS_repeat"/>
    <property type="match status" value="8"/>
</dbReference>
<evidence type="ECO:0000256" key="2">
    <source>
        <dbReference type="ARBA" id="ARBA00022737"/>
    </source>
</evidence>
<dbReference type="NCBIfam" id="TIGR01643">
    <property type="entry name" value="YD_repeat_2x"/>
    <property type="match status" value="8"/>
</dbReference>
<comment type="caution">
    <text evidence="6">The sequence shown here is derived from an EMBL/GenBank/DDBJ whole genome shotgun (WGS) entry which is preliminary data.</text>
</comment>
<feature type="domain" description="L,D-TPase catalytic" evidence="5">
    <location>
        <begin position="1699"/>
        <end position="1820"/>
    </location>
</feature>
<keyword evidence="3" id="KW-0573">Peptidoglycan synthesis</keyword>
<dbReference type="PANTHER" id="PTHR32305:SF15">
    <property type="entry name" value="PROTEIN RHSA-RELATED"/>
    <property type="match status" value="1"/>
</dbReference>
<keyword evidence="7" id="KW-1185">Reference proteome</keyword>
<dbReference type="InterPro" id="IPR032812">
    <property type="entry name" value="SbsA_Ig"/>
</dbReference>
<dbReference type="InterPro" id="IPR050708">
    <property type="entry name" value="T6SS_VgrG/RHS"/>
</dbReference>
<dbReference type="NCBIfam" id="TIGR03696">
    <property type="entry name" value="Rhs_assc_core"/>
    <property type="match status" value="1"/>
</dbReference>
<feature type="active site" description="Proton donor/acceptor" evidence="3">
    <location>
        <position position="1778"/>
    </location>
</feature>
<evidence type="ECO:0000256" key="1">
    <source>
        <dbReference type="ARBA" id="ARBA00022729"/>
    </source>
</evidence>
<reference evidence="6 7" key="1">
    <citation type="journal article" date="2023" name="Front. Microbiol.">
        <title>Ralstonia chuxiongensis sp. nov., Ralstonia mojiangensis sp. nov., and Ralstonia soli sp. nov., isolated from tobacco fields, are three novel species in the family Burkholderiaceae.</title>
        <authorList>
            <person name="Lu C.H."/>
            <person name="Zhang Y.Y."/>
            <person name="Jiang N."/>
            <person name="Chen W."/>
            <person name="Shao X."/>
            <person name="Zhao Z.M."/>
            <person name="Lu W.L."/>
            <person name="Hu X."/>
            <person name="Xi Y.X."/>
            <person name="Zou S.Y."/>
            <person name="Wei Q.J."/>
            <person name="Lin Z.L."/>
            <person name="Gong L."/>
            <person name="Gai X.T."/>
            <person name="Zhang L.Q."/>
            <person name="Li J.Y."/>
            <person name="Jin Y."/>
            <person name="Xia Z.Y."/>
        </authorList>
    </citation>
    <scope>NUCLEOTIDE SEQUENCE [LARGE SCALE GENOMIC DNA]</scope>
    <source>
        <strain evidence="6 7">22TCJT01-1</strain>
    </source>
</reference>
<dbReference type="InterPro" id="IPR045351">
    <property type="entry name" value="DUF6531"/>
</dbReference>
<evidence type="ECO:0000313" key="6">
    <source>
        <dbReference type="EMBL" id="MCT7313305.1"/>
    </source>
</evidence>
<dbReference type="InterPro" id="IPR031325">
    <property type="entry name" value="RHS_repeat"/>
</dbReference>
<dbReference type="InterPro" id="IPR006530">
    <property type="entry name" value="YD"/>
</dbReference>
<feature type="region of interest" description="Disordered" evidence="4">
    <location>
        <begin position="684"/>
        <end position="758"/>
    </location>
</feature>
<dbReference type="SUPFAM" id="SSF117281">
    <property type="entry name" value="Kelch motif"/>
    <property type="match status" value="1"/>
</dbReference>
<dbReference type="RefSeq" id="WP_260785051.1">
    <property type="nucleotide sequence ID" value="NZ_JAOCQI010000003.1"/>
</dbReference>
<dbReference type="Proteomes" id="UP001164420">
    <property type="component" value="Unassembled WGS sequence"/>
</dbReference>
<dbReference type="Pfam" id="PF13205">
    <property type="entry name" value="Big_5"/>
    <property type="match status" value="1"/>
</dbReference>
<dbReference type="Gene3D" id="2.60.40.1220">
    <property type="match status" value="1"/>
</dbReference>
<dbReference type="Pfam" id="PF25023">
    <property type="entry name" value="TEN_YD-shell"/>
    <property type="match status" value="1"/>
</dbReference>
<organism evidence="6 7">
    <name type="scientific">Ralstonia mojiangensis</name>
    <dbReference type="NCBI Taxonomy" id="2953895"/>
    <lineage>
        <taxon>Bacteria</taxon>
        <taxon>Pseudomonadati</taxon>
        <taxon>Pseudomonadota</taxon>
        <taxon>Betaproteobacteria</taxon>
        <taxon>Burkholderiales</taxon>
        <taxon>Burkholderiaceae</taxon>
        <taxon>Ralstonia</taxon>
    </lineage>
</organism>
<keyword evidence="3" id="KW-0133">Cell shape</keyword>
<keyword evidence="2" id="KW-0677">Repeat</keyword>
<gene>
    <name evidence="6" type="ORF">N5J06_20210</name>
</gene>
<evidence type="ECO:0000256" key="3">
    <source>
        <dbReference type="PROSITE-ProRule" id="PRU01373"/>
    </source>
</evidence>